<evidence type="ECO:0000313" key="4">
    <source>
        <dbReference type="EMBL" id="WMW66225.1"/>
    </source>
</evidence>
<dbReference type="SUPFAM" id="SSF50621">
    <property type="entry name" value="Alanine racemase C-terminal domain-like"/>
    <property type="match status" value="1"/>
</dbReference>
<dbReference type="PANTHER" id="PTHR43727:SF2">
    <property type="entry name" value="GROUP IV DECARBOXYLASE"/>
    <property type="match status" value="1"/>
</dbReference>
<dbReference type="Proteomes" id="UP001180616">
    <property type="component" value="Chromosome"/>
</dbReference>
<proteinExistence type="predicted"/>
<dbReference type="InterPro" id="IPR029066">
    <property type="entry name" value="PLP-binding_barrel"/>
</dbReference>
<dbReference type="EMBL" id="CP133659">
    <property type="protein sequence ID" value="WMW66225.1"/>
    <property type="molecule type" value="Genomic_DNA"/>
</dbReference>
<accession>A0ABY9R6H9</accession>
<evidence type="ECO:0000256" key="1">
    <source>
        <dbReference type="ARBA" id="ARBA00001933"/>
    </source>
</evidence>
<dbReference type="Pfam" id="PF02784">
    <property type="entry name" value="Orn_Arg_deC_N"/>
    <property type="match status" value="1"/>
</dbReference>
<dbReference type="RefSeq" id="WP_309542131.1">
    <property type="nucleotide sequence ID" value="NZ_CP133659.1"/>
</dbReference>
<dbReference type="PROSITE" id="PS00879">
    <property type="entry name" value="ODR_DC_2_2"/>
    <property type="match status" value="1"/>
</dbReference>
<dbReference type="InterPro" id="IPR022644">
    <property type="entry name" value="De-COase2_N"/>
</dbReference>
<evidence type="ECO:0000259" key="3">
    <source>
        <dbReference type="PROSITE" id="PS50042"/>
    </source>
</evidence>
<gene>
    <name evidence="4" type="ORF">KPS_000788</name>
</gene>
<dbReference type="SUPFAM" id="SSF51419">
    <property type="entry name" value="PLP-binding barrel"/>
    <property type="match status" value="1"/>
</dbReference>
<feature type="domain" description="Cyclic nucleotide-binding" evidence="3">
    <location>
        <begin position="412"/>
        <end position="458"/>
    </location>
</feature>
<evidence type="ECO:0000313" key="5">
    <source>
        <dbReference type="Proteomes" id="UP001180616"/>
    </source>
</evidence>
<keyword evidence="5" id="KW-1185">Reference proteome</keyword>
<protein>
    <submittedName>
        <fullName evidence="4">Diaminopimelate decarboxylase</fullName>
    </submittedName>
</protein>
<dbReference type="Gene3D" id="2.40.37.10">
    <property type="entry name" value="Lyase, Ornithine Decarboxylase, Chain A, domain 1"/>
    <property type="match status" value="1"/>
</dbReference>
<organism evidence="4 5">
    <name type="scientific">Nitratidesulfovibrio liaohensis</name>
    <dbReference type="NCBI Taxonomy" id="2604158"/>
    <lineage>
        <taxon>Bacteria</taxon>
        <taxon>Pseudomonadati</taxon>
        <taxon>Thermodesulfobacteriota</taxon>
        <taxon>Desulfovibrionia</taxon>
        <taxon>Desulfovibrionales</taxon>
        <taxon>Desulfovibrionaceae</taxon>
        <taxon>Nitratidesulfovibrio</taxon>
    </lineage>
</organism>
<dbReference type="Gene3D" id="3.20.20.10">
    <property type="entry name" value="Alanine racemase"/>
    <property type="match status" value="1"/>
</dbReference>
<dbReference type="PROSITE" id="PS50042">
    <property type="entry name" value="CNMP_BINDING_3"/>
    <property type="match status" value="1"/>
</dbReference>
<keyword evidence="2" id="KW-0663">Pyridoxal phosphate</keyword>
<name>A0ABY9R6H9_9BACT</name>
<dbReference type="InterPro" id="IPR009006">
    <property type="entry name" value="Ala_racemase/Decarboxylase_C"/>
</dbReference>
<dbReference type="InterPro" id="IPR000183">
    <property type="entry name" value="Orn/DAP/Arg_de-COase"/>
</dbReference>
<sequence>MSVLGGIGGVLRRFSCMRQKRQGKPPLSLWGVTDEGGVLAVGGMPCTRLARDYGTPLLVVDAAALLRRVQDVQAVLNEVLPGAMLTYSYKTNCIPGILRMLHNAGVGAEVISPYEYWLSESLGVDGGQVVYNGVDKSRESIAGAVARGTLVNIDSRDEIDVVLAEAREQRRTARVGLRLALNRSAQFGLDPEGGDLAHVVRNCLDAPDHADLMALHFNVTSNARHSGYHTRCLSRALDVMSWLAREHGVRIRLLDVGGGFGVETSKNMSGVEYGLYRLFGVQPGAAWMDPFQDFRLYLRDLADTLRAFCTQNGLPVPGVCIEPGRLLTSKAELLLTQVKAVKERPGAEPFAITDAGRLSQAFPCDFEWHEAFLASDLRRPPSRPYTVTGRVCTRSDWLYRGKLLPELASGDVLAVMDAGAYFSSYAMNFAFPRAAVVAVEDGTARVLRRREDFRHLVGMDDVALADVTWDGGER</sequence>
<comment type="cofactor">
    <cofactor evidence="1">
        <name>pyridoxal 5'-phosphate</name>
        <dbReference type="ChEBI" id="CHEBI:597326"/>
    </cofactor>
</comment>
<dbReference type="InterPro" id="IPR022657">
    <property type="entry name" value="De-COase2_CS"/>
</dbReference>
<reference evidence="4" key="1">
    <citation type="submission" date="2023-09" db="EMBL/GenBank/DDBJ databases">
        <authorList>
            <consortium name="CW5 consortium"/>
            <person name="Lu C.-W."/>
        </authorList>
    </citation>
    <scope>NUCLEOTIDE SEQUENCE</scope>
    <source>
        <strain evidence="4">KPS</strain>
    </source>
</reference>
<evidence type="ECO:0000256" key="2">
    <source>
        <dbReference type="ARBA" id="ARBA00022898"/>
    </source>
</evidence>
<dbReference type="InterPro" id="IPR000595">
    <property type="entry name" value="cNMP-bd_dom"/>
</dbReference>
<dbReference type="PANTHER" id="PTHR43727">
    <property type="entry name" value="DIAMINOPIMELATE DECARBOXYLASE"/>
    <property type="match status" value="1"/>
</dbReference>
<dbReference type="PRINTS" id="PR01179">
    <property type="entry name" value="ODADCRBXLASE"/>
</dbReference>